<gene>
    <name evidence="1" type="ORF">ACOLOM_LOCUS8589</name>
</gene>
<evidence type="ECO:0000313" key="2">
    <source>
        <dbReference type="Proteomes" id="UP000789525"/>
    </source>
</evidence>
<dbReference type="EMBL" id="CAJVPT010022632">
    <property type="protein sequence ID" value="CAG8660991.1"/>
    <property type="molecule type" value="Genomic_DNA"/>
</dbReference>
<evidence type="ECO:0000313" key="1">
    <source>
        <dbReference type="EMBL" id="CAG8660991.1"/>
    </source>
</evidence>
<sequence>MAALLTKSVEYQFAELCLIKQEMANAIFFYPLAVIVVPSFALHIATFFHIVKVSQSESISSQGSTKLSEFITEKHVLTAVKIQWRALLLAVVLVATVITYWLFYFIELRDITNGPRNKNFLVDWLICIQSNRGQNECSKIADGYMPSLGLLLMAEFLASLIGIWLLAIFSNSAMWNGWSRWFGEKLRTRPKIEAPEQFLAI</sequence>
<dbReference type="Proteomes" id="UP000789525">
    <property type="component" value="Unassembled WGS sequence"/>
</dbReference>
<organism evidence="1 2">
    <name type="scientific">Acaulospora colombiana</name>
    <dbReference type="NCBI Taxonomy" id="27376"/>
    <lineage>
        <taxon>Eukaryota</taxon>
        <taxon>Fungi</taxon>
        <taxon>Fungi incertae sedis</taxon>
        <taxon>Mucoromycota</taxon>
        <taxon>Glomeromycotina</taxon>
        <taxon>Glomeromycetes</taxon>
        <taxon>Diversisporales</taxon>
        <taxon>Acaulosporaceae</taxon>
        <taxon>Acaulospora</taxon>
    </lineage>
</organism>
<protein>
    <submittedName>
        <fullName evidence="1">16607_t:CDS:1</fullName>
    </submittedName>
</protein>
<comment type="caution">
    <text evidence="1">The sequence shown here is derived from an EMBL/GenBank/DDBJ whole genome shotgun (WGS) entry which is preliminary data.</text>
</comment>
<accession>A0ACA9NKR8</accession>
<reference evidence="1" key="1">
    <citation type="submission" date="2021-06" db="EMBL/GenBank/DDBJ databases">
        <authorList>
            <person name="Kallberg Y."/>
            <person name="Tangrot J."/>
            <person name="Rosling A."/>
        </authorList>
    </citation>
    <scope>NUCLEOTIDE SEQUENCE</scope>
    <source>
        <strain evidence="1">CL356</strain>
    </source>
</reference>
<proteinExistence type="predicted"/>
<name>A0ACA9NKR8_9GLOM</name>
<keyword evidence="2" id="KW-1185">Reference proteome</keyword>